<dbReference type="InterPro" id="IPR016181">
    <property type="entry name" value="Acyl_CoA_acyltransferase"/>
</dbReference>
<accession>A0A844HHV1</accession>
<proteinExistence type="predicted"/>
<dbReference type="OrthoDB" id="8304386at2"/>
<evidence type="ECO:0000259" key="1">
    <source>
        <dbReference type="PROSITE" id="PS51186"/>
    </source>
</evidence>
<reference evidence="2 3" key="1">
    <citation type="submission" date="2019-11" db="EMBL/GenBank/DDBJ databases">
        <authorList>
            <person name="Dong K."/>
        </authorList>
    </citation>
    <scope>NUCLEOTIDE SEQUENCE [LARGE SCALE GENOMIC DNA]</scope>
    <source>
        <strain evidence="2 3">NBRC 112902</strain>
    </source>
</reference>
<dbReference type="InterPro" id="IPR000182">
    <property type="entry name" value="GNAT_dom"/>
</dbReference>
<keyword evidence="2" id="KW-0808">Transferase</keyword>
<keyword evidence="3" id="KW-1185">Reference proteome</keyword>
<evidence type="ECO:0000313" key="2">
    <source>
        <dbReference type="EMBL" id="MTH57785.1"/>
    </source>
</evidence>
<dbReference type="PROSITE" id="PS51186">
    <property type="entry name" value="GNAT"/>
    <property type="match status" value="1"/>
</dbReference>
<dbReference type="AlphaFoldDB" id="A0A844HHV1"/>
<dbReference type="Gene3D" id="3.40.630.30">
    <property type="match status" value="1"/>
</dbReference>
<dbReference type="SUPFAM" id="SSF55729">
    <property type="entry name" value="Acyl-CoA N-acyltransferases (Nat)"/>
    <property type="match status" value="1"/>
</dbReference>
<name>A0A844HHV1_9RHOB</name>
<evidence type="ECO:0000313" key="3">
    <source>
        <dbReference type="Proteomes" id="UP000449846"/>
    </source>
</evidence>
<dbReference type="EMBL" id="WMIG01000001">
    <property type="protein sequence ID" value="MTH57785.1"/>
    <property type="molecule type" value="Genomic_DNA"/>
</dbReference>
<dbReference type="Pfam" id="PF00583">
    <property type="entry name" value="Acetyltransf_1"/>
    <property type="match status" value="1"/>
</dbReference>
<dbReference type="RefSeq" id="WP_155037721.1">
    <property type="nucleotide sequence ID" value="NZ_JBHGCD010000006.1"/>
</dbReference>
<dbReference type="GO" id="GO:0016747">
    <property type="term" value="F:acyltransferase activity, transferring groups other than amino-acyl groups"/>
    <property type="evidence" value="ECO:0007669"/>
    <property type="project" value="InterPro"/>
</dbReference>
<protein>
    <submittedName>
        <fullName evidence="2">GNAT family N-acetyltransferase</fullName>
    </submittedName>
</protein>
<comment type="caution">
    <text evidence="2">The sequence shown here is derived from an EMBL/GenBank/DDBJ whole genome shotgun (WGS) entry which is preliminary data.</text>
</comment>
<sequence>MIALEPLGRHEFDRVAHIAVAPEQEGFCGTIAGHFEMNEPGCDFHVVTRDGQPVGFFKIDRDYAAQYGFAQPDEVGLRGVMIDHAEQGRGTGKAAMLALRPYLLAHYPQARACVLTVNIVNLPARAVYLAAGFQDDGGLHHGGRIGPQHILRMDLSITALT</sequence>
<dbReference type="Proteomes" id="UP000449846">
    <property type="component" value="Unassembled WGS sequence"/>
</dbReference>
<gene>
    <name evidence="2" type="ORF">GL300_01010</name>
</gene>
<organism evidence="2 3">
    <name type="scientific">Paracoccus litorisediminis</name>
    <dbReference type="NCBI Taxonomy" id="2006130"/>
    <lineage>
        <taxon>Bacteria</taxon>
        <taxon>Pseudomonadati</taxon>
        <taxon>Pseudomonadota</taxon>
        <taxon>Alphaproteobacteria</taxon>
        <taxon>Rhodobacterales</taxon>
        <taxon>Paracoccaceae</taxon>
        <taxon>Paracoccus</taxon>
    </lineage>
</organism>
<feature type="domain" description="N-acetyltransferase" evidence="1">
    <location>
        <begin position="2"/>
        <end position="158"/>
    </location>
</feature>